<dbReference type="Proteomes" id="UP000054596">
    <property type="component" value="Unassembled WGS sequence"/>
</dbReference>
<evidence type="ECO:0000313" key="14">
    <source>
        <dbReference type="Proteomes" id="UP000054596"/>
    </source>
</evidence>
<accession>A0A158AZ67</accession>
<name>A0A158AZ67_9BURK</name>
<feature type="chain" id="PRO_5007621098" evidence="11">
    <location>
        <begin position="21"/>
        <end position="349"/>
    </location>
</feature>
<evidence type="ECO:0000256" key="10">
    <source>
        <dbReference type="ARBA" id="ARBA00023237"/>
    </source>
</evidence>
<evidence type="ECO:0000256" key="9">
    <source>
        <dbReference type="ARBA" id="ARBA00023136"/>
    </source>
</evidence>
<feature type="signal peptide" evidence="11">
    <location>
        <begin position="1"/>
        <end position="20"/>
    </location>
</feature>
<gene>
    <name evidence="13" type="ORF">AWB82_03289</name>
</gene>
<keyword evidence="14" id="KW-1185">Reference proteome</keyword>
<dbReference type="SUPFAM" id="SSF56935">
    <property type="entry name" value="Porins"/>
    <property type="match status" value="1"/>
</dbReference>
<evidence type="ECO:0000256" key="8">
    <source>
        <dbReference type="ARBA" id="ARBA00023114"/>
    </source>
</evidence>
<keyword evidence="5" id="KW-0812">Transmembrane</keyword>
<dbReference type="GO" id="GO:0015288">
    <property type="term" value="F:porin activity"/>
    <property type="evidence" value="ECO:0007669"/>
    <property type="project" value="UniProtKB-KW"/>
</dbReference>
<dbReference type="InterPro" id="IPR050298">
    <property type="entry name" value="Gram-neg_bact_OMP"/>
</dbReference>
<dbReference type="STRING" id="1777143.AWB82_03289"/>
<protein>
    <submittedName>
        <fullName evidence="13">Porin</fullName>
    </submittedName>
</protein>
<evidence type="ECO:0000259" key="12">
    <source>
        <dbReference type="Pfam" id="PF13609"/>
    </source>
</evidence>
<reference evidence="13" key="1">
    <citation type="submission" date="2016-01" db="EMBL/GenBank/DDBJ databases">
        <authorList>
            <person name="Peeters C."/>
        </authorList>
    </citation>
    <scope>NUCLEOTIDE SEQUENCE [LARGE SCALE GENOMIC DNA]</scope>
    <source>
        <strain evidence="13">LMG 29325</strain>
    </source>
</reference>
<evidence type="ECO:0000256" key="3">
    <source>
        <dbReference type="ARBA" id="ARBA00022448"/>
    </source>
</evidence>
<keyword evidence="10" id="KW-0998">Cell outer membrane</keyword>
<dbReference type="InterPro" id="IPR023614">
    <property type="entry name" value="Porin_dom_sf"/>
</dbReference>
<keyword evidence="3" id="KW-0813">Transport</keyword>
<evidence type="ECO:0000256" key="6">
    <source>
        <dbReference type="ARBA" id="ARBA00022729"/>
    </source>
</evidence>
<dbReference type="GO" id="GO:0006811">
    <property type="term" value="P:monoatomic ion transport"/>
    <property type="evidence" value="ECO:0007669"/>
    <property type="project" value="UniProtKB-KW"/>
</dbReference>
<evidence type="ECO:0000256" key="1">
    <source>
        <dbReference type="ARBA" id="ARBA00004571"/>
    </source>
</evidence>
<evidence type="ECO:0000256" key="11">
    <source>
        <dbReference type="SAM" id="SignalP"/>
    </source>
</evidence>
<organism evidence="13 14">
    <name type="scientific">Caballeronia glebae</name>
    <dbReference type="NCBI Taxonomy" id="1777143"/>
    <lineage>
        <taxon>Bacteria</taxon>
        <taxon>Pseudomonadati</taxon>
        <taxon>Pseudomonadota</taxon>
        <taxon>Betaproteobacteria</taxon>
        <taxon>Burkholderiales</taxon>
        <taxon>Burkholderiaceae</taxon>
        <taxon>Caballeronia</taxon>
    </lineage>
</organism>
<comment type="caution">
    <text evidence="13">The sequence shown here is derived from an EMBL/GenBank/DDBJ whole genome shotgun (WGS) entry which is preliminary data.</text>
</comment>
<evidence type="ECO:0000256" key="4">
    <source>
        <dbReference type="ARBA" id="ARBA00022452"/>
    </source>
</evidence>
<evidence type="ECO:0000313" key="13">
    <source>
        <dbReference type="EMBL" id="SAK63281.1"/>
    </source>
</evidence>
<dbReference type="GO" id="GO:0046930">
    <property type="term" value="C:pore complex"/>
    <property type="evidence" value="ECO:0007669"/>
    <property type="project" value="UniProtKB-KW"/>
</dbReference>
<dbReference type="OrthoDB" id="9128909at2"/>
<comment type="subunit">
    <text evidence="2">Homotrimer.</text>
</comment>
<dbReference type="Gene3D" id="2.40.160.10">
    <property type="entry name" value="Porin"/>
    <property type="match status" value="1"/>
</dbReference>
<keyword evidence="9" id="KW-0472">Membrane</keyword>
<dbReference type="AlphaFoldDB" id="A0A158AZ67"/>
<keyword evidence="7" id="KW-0406">Ion transport</keyword>
<feature type="domain" description="Porin" evidence="12">
    <location>
        <begin position="7"/>
        <end position="316"/>
    </location>
</feature>
<dbReference type="PANTHER" id="PTHR34501">
    <property type="entry name" value="PROTEIN YDDL-RELATED"/>
    <property type="match status" value="1"/>
</dbReference>
<dbReference type="Pfam" id="PF13609">
    <property type="entry name" value="Porin_4"/>
    <property type="match status" value="1"/>
</dbReference>
<proteinExistence type="predicted"/>
<keyword evidence="8" id="KW-0626">Porin</keyword>
<dbReference type="GO" id="GO:0009279">
    <property type="term" value="C:cell outer membrane"/>
    <property type="evidence" value="ECO:0007669"/>
    <property type="project" value="UniProtKB-SubCell"/>
</dbReference>
<dbReference type="PANTHER" id="PTHR34501:SF9">
    <property type="entry name" value="MAJOR OUTER MEMBRANE PROTEIN P.IA"/>
    <property type="match status" value="1"/>
</dbReference>
<dbReference type="RefSeq" id="WP_086968929.1">
    <property type="nucleotide sequence ID" value="NZ_FCOJ02000021.1"/>
</dbReference>
<dbReference type="CDD" id="cd00342">
    <property type="entry name" value="gram_neg_porins"/>
    <property type="match status" value="1"/>
</dbReference>
<evidence type="ECO:0000256" key="7">
    <source>
        <dbReference type="ARBA" id="ARBA00023065"/>
    </source>
</evidence>
<keyword evidence="6 11" id="KW-0732">Signal</keyword>
<comment type="subcellular location">
    <subcellularLocation>
        <location evidence="1">Cell outer membrane</location>
        <topology evidence="1">Multi-pass membrane protein</topology>
    </subcellularLocation>
</comment>
<sequence>MKTRYIAAACLLSMGSVCYAQSSVTLYGIIDTTLRYNSHANAAGDGQYLMSDGVIYGSRWGLKGVEDLGGGAKVIFVLENGFSPANGTFLQGGREFGRQSYVGLQKDVWGTLMLGRQYTVTHDIVSSHDPFALANLAIDGYIGGNYTGARLDNTVKYRNTYGPFYVDAAYTFGNVAGSIHTSSSPAIGLGFNSGYWDIGATYQVMNDVTTAYFNLPNPASQQKVWSLTGTWDNGTTRAYFGYVGSRLDVAGYNNDTGYVAVNQKFTPAFRLTAALYYDRMRHNNESGNRWTFSPMVEYSLSKATVVYAEADYTRLSGVWTTTAAIPAFQTPFYGRNSKVGAALGIRHLF</sequence>
<evidence type="ECO:0000256" key="5">
    <source>
        <dbReference type="ARBA" id="ARBA00022692"/>
    </source>
</evidence>
<dbReference type="EMBL" id="FCOJ02000021">
    <property type="protein sequence ID" value="SAK63281.1"/>
    <property type="molecule type" value="Genomic_DNA"/>
</dbReference>
<evidence type="ECO:0000256" key="2">
    <source>
        <dbReference type="ARBA" id="ARBA00011233"/>
    </source>
</evidence>
<keyword evidence="4" id="KW-1134">Transmembrane beta strand</keyword>
<dbReference type="InterPro" id="IPR033900">
    <property type="entry name" value="Gram_neg_porin_domain"/>
</dbReference>